<name>A0A0G0T3Z8_9BACT</name>
<sequence>AGATGIYSSSNGGIAVYAQTSGSANAITSWNTGTGYDFYGYGKSRFGSMIGIARDPSYTLDVNGDINYTGTLRQNGNSPIVYVNGGPKSVTGAAASWATADCPAGKVITGGGCSYAGSTSFTHSSNYPQSTTRWYCSFYVNGGATVIATAYALCM</sequence>
<evidence type="ECO:0000313" key="1">
    <source>
        <dbReference type="EMBL" id="KKR32557.1"/>
    </source>
</evidence>
<protein>
    <submittedName>
        <fullName evidence="1">Uncharacterized protein</fullName>
    </submittedName>
</protein>
<accession>A0A0G0T3Z8</accession>
<evidence type="ECO:0000313" key="2">
    <source>
        <dbReference type="Proteomes" id="UP000034137"/>
    </source>
</evidence>
<reference evidence="1 2" key="1">
    <citation type="journal article" date="2015" name="Nature">
        <title>rRNA introns, odd ribosomes, and small enigmatic genomes across a large radiation of phyla.</title>
        <authorList>
            <person name="Brown C.T."/>
            <person name="Hug L.A."/>
            <person name="Thomas B.C."/>
            <person name="Sharon I."/>
            <person name="Castelle C.J."/>
            <person name="Singh A."/>
            <person name="Wilkins M.J."/>
            <person name="Williams K.H."/>
            <person name="Banfield J.F."/>
        </authorList>
    </citation>
    <scope>NUCLEOTIDE SEQUENCE [LARGE SCALE GENOMIC DNA]</scope>
</reference>
<dbReference type="AlphaFoldDB" id="A0A0G0T3Z8"/>
<gene>
    <name evidence="1" type="ORF">UT64_C0029G0001</name>
</gene>
<feature type="non-terminal residue" evidence="1">
    <location>
        <position position="1"/>
    </location>
</feature>
<dbReference type="EMBL" id="LBXO01000029">
    <property type="protein sequence ID" value="KKR32557.1"/>
    <property type="molecule type" value="Genomic_DNA"/>
</dbReference>
<dbReference type="Proteomes" id="UP000034137">
    <property type="component" value="Unassembled WGS sequence"/>
</dbReference>
<proteinExistence type="predicted"/>
<comment type="caution">
    <text evidence="1">The sequence shown here is derived from an EMBL/GenBank/DDBJ whole genome shotgun (WGS) entry which is preliminary data.</text>
</comment>
<organism evidence="1 2">
    <name type="scientific">Candidatus Falkowbacteria bacterium GW2011_GWF2_39_8</name>
    <dbReference type="NCBI Taxonomy" id="1618642"/>
    <lineage>
        <taxon>Bacteria</taxon>
        <taxon>Candidatus Falkowiibacteriota</taxon>
    </lineage>
</organism>